<dbReference type="STRING" id="102285.A0A0R3TIU1"/>
<feature type="chain" id="PRO_5043131912" evidence="1">
    <location>
        <begin position="19"/>
        <end position="89"/>
    </location>
</feature>
<dbReference type="EMBL" id="UZAE01009463">
    <property type="protein sequence ID" value="VDO02838.1"/>
    <property type="molecule type" value="Genomic_DNA"/>
</dbReference>
<proteinExistence type="predicted"/>
<reference evidence="2 3" key="2">
    <citation type="submission" date="2018-11" db="EMBL/GenBank/DDBJ databases">
        <authorList>
            <consortium name="Pathogen Informatics"/>
        </authorList>
    </citation>
    <scope>NUCLEOTIDE SEQUENCE [LARGE SCALE GENOMIC DNA]</scope>
</reference>
<name>A0A0R3TIU1_RODNA</name>
<protein>
    <submittedName>
        <fullName evidence="2 4">Uncharacterized protein</fullName>
    </submittedName>
</protein>
<dbReference type="WBParaSite" id="HNAJ_0000698201-mRNA-1">
    <property type="protein sequence ID" value="HNAJ_0000698201-mRNA-1"/>
    <property type="gene ID" value="HNAJ_0000698201"/>
</dbReference>
<evidence type="ECO:0000256" key="1">
    <source>
        <dbReference type="SAM" id="SignalP"/>
    </source>
</evidence>
<sequence length="89" mass="9848">MIALILYVALGLSFFAMCFKLMEEEAMNKLRRIGQRMGIIKRPEDEQTAKLVETTDPNPVIPSEGPAAIIVAAKTSANSFNSKTYRTVV</sequence>
<gene>
    <name evidence="2" type="ORF">HNAJ_LOCUS6978</name>
</gene>
<dbReference type="AlphaFoldDB" id="A0A0R3TIU1"/>
<feature type="signal peptide" evidence="1">
    <location>
        <begin position="1"/>
        <end position="18"/>
    </location>
</feature>
<dbReference type="Proteomes" id="UP000278807">
    <property type="component" value="Unassembled WGS sequence"/>
</dbReference>
<dbReference type="OrthoDB" id="297496at2759"/>
<evidence type="ECO:0000313" key="4">
    <source>
        <dbReference type="WBParaSite" id="HNAJ_0000698201-mRNA-1"/>
    </source>
</evidence>
<accession>A0A0R3TIU1</accession>
<evidence type="ECO:0000313" key="3">
    <source>
        <dbReference type="Proteomes" id="UP000278807"/>
    </source>
</evidence>
<reference evidence="4" key="1">
    <citation type="submission" date="2017-02" db="UniProtKB">
        <authorList>
            <consortium name="WormBaseParasite"/>
        </authorList>
    </citation>
    <scope>IDENTIFICATION</scope>
</reference>
<evidence type="ECO:0000313" key="2">
    <source>
        <dbReference type="EMBL" id="VDO02838.1"/>
    </source>
</evidence>
<organism evidence="4">
    <name type="scientific">Rodentolepis nana</name>
    <name type="common">Dwarf tapeworm</name>
    <name type="synonym">Hymenolepis nana</name>
    <dbReference type="NCBI Taxonomy" id="102285"/>
    <lineage>
        <taxon>Eukaryota</taxon>
        <taxon>Metazoa</taxon>
        <taxon>Spiralia</taxon>
        <taxon>Lophotrochozoa</taxon>
        <taxon>Platyhelminthes</taxon>
        <taxon>Cestoda</taxon>
        <taxon>Eucestoda</taxon>
        <taxon>Cyclophyllidea</taxon>
        <taxon>Hymenolepididae</taxon>
        <taxon>Rodentolepis</taxon>
    </lineage>
</organism>
<keyword evidence="1" id="KW-0732">Signal</keyword>
<keyword evidence="3" id="KW-1185">Reference proteome</keyword>